<keyword evidence="5" id="KW-0539">Nucleus</keyword>
<dbReference type="OrthoDB" id="1883668at2759"/>
<dbReference type="AlphaFoldDB" id="A0A0K9PWX6"/>
<feature type="region of interest" description="Disordered" evidence="6">
    <location>
        <begin position="406"/>
        <end position="430"/>
    </location>
</feature>
<dbReference type="InterPro" id="IPR003441">
    <property type="entry name" value="NAC-dom"/>
</dbReference>
<evidence type="ECO:0000313" key="9">
    <source>
        <dbReference type="Proteomes" id="UP000036987"/>
    </source>
</evidence>
<dbReference type="GO" id="GO:0005634">
    <property type="term" value="C:nucleus"/>
    <property type="evidence" value="ECO:0007669"/>
    <property type="project" value="UniProtKB-SubCell"/>
</dbReference>
<evidence type="ECO:0000259" key="7">
    <source>
        <dbReference type="PROSITE" id="PS51005"/>
    </source>
</evidence>
<dbReference type="GO" id="GO:0006355">
    <property type="term" value="P:regulation of DNA-templated transcription"/>
    <property type="evidence" value="ECO:0007669"/>
    <property type="project" value="InterPro"/>
</dbReference>
<organism evidence="8 9">
    <name type="scientific">Zostera marina</name>
    <name type="common">Eelgrass</name>
    <dbReference type="NCBI Taxonomy" id="29655"/>
    <lineage>
        <taxon>Eukaryota</taxon>
        <taxon>Viridiplantae</taxon>
        <taxon>Streptophyta</taxon>
        <taxon>Embryophyta</taxon>
        <taxon>Tracheophyta</taxon>
        <taxon>Spermatophyta</taxon>
        <taxon>Magnoliopsida</taxon>
        <taxon>Liliopsida</taxon>
        <taxon>Zosteraceae</taxon>
        <taxon>Zostera</taxon>
    </lineage>
</organism>
<dbReference type="InterPro" id="IPR036093">
    <property type="entry name" value="NAC_dom_sf"/>
</dbReference>
<evidence type="ECO:0000313" key="8">
    <source>
        <dbReference type="EMBL" id="KMZ73434.1"/>
    </source>
</evidence>
<feature type="compositionally biased region" description="Polar residues" evidence="6">
    <location>
        <begin position="416"/>
        <end position="430"/>
    </location>
</feature>
<dbReference type="Gene3D" id="2.170.150.80">
    <property type="entry name" value="NAC domain"/>
    <property type="match status" value="1"/>
</dbReference>
<dbReference type="FunFam" id="2.170.150.80:FF:000007">
    <property type="entry name" value="NAC domain-containing protein 35"/>
    <property type="match status" value="1"/>
</dbReference>
<comment type="caution">
    <text evidence="8">The sequence shown here is derived from an EMBL/GenBank/DDBJ whole genome shotgun (WGS) entry which is preliminary data.</text>
</comment>
<sequence>MMEERNDLEKIDEVILPGFRFHPTDEELVGFYLKRKVLQKPLSIELIRQLNIYKYDPWDLPKLATTGEKEWYFYCPRDRKYRNSARPNRVTGAGFWKATGTDRPIYSSEGNKCIGLKKSLVFYKGRAAKGIKTDWMMHEFRLPSITDPTLLPKRPIDHRNITANDLWAICRIFKKTNSMAHRALSQSWASPILQTTTHDHSSNIFSLSSTTTDVRSTINFTGNTGAVTPADYPPVTTAQMEPNPYKPIDIPTSCFMYSTDDTSKTMLMNLPSTLFTEDAQKVVSTANATGSIDFAHHDHRYKKSDFQHPTVLQPCSNNSFSIDQLSHVQDMMNGDLRSVGREMCMTRNNNGQCYINQWSNIRQSSTCTSTSTGTAATNTAGTGLNSPTIFPASVVSDAWRSNLHPQHWDSPPCPTSEMSASYSSKFSALD</sequence>
<dbReference type="EMBL" id="LFYR01000584">
    <property type="protein sequence ID" value="KMZ73434.1"/>
    <property type="molecule type" value="Genomic_DNA"/>
</dbReference>
<evidence type="ECO:0000256" key="4">
    <source>
        <dbReference type="ARBA" id="ARBA00023163"/>
    </source>
</evidence>
<dbReference type="Pfam" id="PF02365">
    <property type="entry name" value="NAM"/>
    <property type="match status" value="1"/>
</dbReference>
<gene>
    <name evidence="8" type="ORF">ZOSMA_149G00200</name>
</gene>
<name>A0A0K9PWX6_ZOSMR</name>
<evidence type="ECO:0000256" key="6">
    <source>
        <dbReference type="SAM" id="MobiDB-lite"/>
    </source>
</evidence>
<keyword evidence="4" id="KW-0804">Transcription</keyword>
<evidence type="ECO:0000256" key="5">
    <source>
        <dbReference type="ARBA" id="ARBA00023242"/>
    </source>
</evidence>
<dbReference type="SUPFAM" id="SSF101941">
    <property type="entry name" value="NAC domain"/>
    <property type="match status" value="1"/>
</dbReference>
<dbReference type="PROSITE" id="PS51005">
    <property type="entry name" value="NAC"/>
    <property type="match status" value="1"/>
</dbReference>
<dbReference type="GO" id="GO:0099402">
    <property type="term" value="P:plant organ development"/>
    <property type="evidence" value="ECO:0007669"/>
    <property type="project" value="UniProtKB-ARBA"/>
</dbReference>
<dbReference type="GO" id="GO:0003677">
    <property type="term" value="F:DNA binding"/>
    <property type="evidence" value="ECO:0007669"/>
    <property type="project" value="UniProtKB-KW"/>
</dbReference>
<keyword evidence="3" id="KW-0238">DNA-binding</keyword>
<dbReference type="PANTHER" id="PTHR31744:SF77">
    <property type="entry name" value="PROTEIN FEZ"/>
    <property type="match status" value="1"/>
</dbReference>
<accession>A0A0K9PWX6</accession>
<comment type="subcellular location">
    <subcellularLocation>
        <location evidence="1">Nucleus</location>
    </subcellularLocation>
</comment>
<dbReference type="Proteomes" id="UP000036987">
    <property type="component" value="Unassembled WGS sequence"/>
</dbReference>
<keyword evidence="9" id="KW-1185">Reference proteome</keyword>
<evidence type="ECO:0000256" key="1">
    <source>
        <dbReference type="ARBA" id="ARBA00004123"/>
    </source>
</evidence>
<keyword evidence="2" id="KW-0805">Transcription regulation</keyword>
<dbReference type="PANTHER" id="PTHR31744">
    <property type="entry name" value="PROTEIN CUP-SHAPED COTYLEDON 2-RELATED"/>
    <property type="match status" value="1"/>
</dbReference>
<evidence type="ECO:0000256" key="3">
    <source>
        <dbReference type="ARBA" id="ARBA00023125"/>
    </source>
</evidence>
<evidence type="ECO:0000256" key="2">
    <source>
        <dbReference type="ARBA" id="ARBA00023015"/>
    </source>
</evidence>
<feature type="domain" description="NAC" evidence="7">
    <location>
        <begin position="15"/>
        <end position="175"/>
    </location>
</feature>
<protein>
    <submittedName>
        <fullName evidence="8">NAC domain protein</fullName>
    </submittedName>
</protein>
<reference evidence="9" key="1">
    <citation type="journal article" date="2016" name="Nature">
        <title>The genome of the seagrass Zostera marina reveals angiosperm adaptation to the sea.</title>
        <authorList>
            <person name="Olsen J.L."/>
            <person name="Rouze P."/>
            <person name="Verhelst B."/>
            <person name="Lin Y.-C."/>
            <person name="Bayer T."/>
            <person name="Collen J."/>
            <person name="Dattolo E."/>
            <person name="De Paoli E."/>
            <person name="Dittami S."/>
            <person name="Maumus F."/>
            <person name="Michel G."/>
            <person name="Kersting A."/>
            <person name="Lauritano C."/>
            <person name="Lohaus R."/>
            <person name="Toepel M."/>
            <person name="Tonon T."/>
            <person name="Vanneste K."/>
            <person name="Amirebrahimi M."/>
            <person name="Brakel J."/>
            <person name="Bostroem C."/>
            <person name="Chovatia M."/>
            <person name="Grimwood J."/>
            <person name="Jenkins J.W."/>
            <person name="Jueterbock A."/>
            <person name="Mraz A."/>
            <person name="Stam W.T."/>
            <person name="Tice H."/>
            <person name="Bornberg-Bauer E."/>
            <person name="Green P.J."/>
            <person name="Pearson G.A."/>
            <person name="Procaccini G."/>
            <person name="Duarte C.M."/>
            <person name="Schmutz J."/>
            <person name="Reusch T.B.H."/>
            <person name="Van de Peer Y."/>
        </authorList>
    </citation>
    <scope>NUCLEOTIDE SEQUENCE [LARGE SCALE GENOMIC DNA]</scope>
    <source>
        <strain evidence="9">cv. Finnish</strain>
    </source>
</reference>
<proteinExistence type="predicted"/>